<evidence type="ECO:0000256" key="7">
    <source>
        <dbReference type="ARBA" id="ARBA00022723"/>
    </source>
</evidence>
<dbReference type="InterPro" id="IPR000760">
    <property type="entry name" value="Inositol_monophosphatase-like"/>
</dbReference>
<feature type="binding site" evidence="14">
    <location>
        <position position="107"/>
    </location>
    <ligand>
        <name>Mg(2+)</name>
        <dbReference type="ChEBI" id="CHEBI:18420"/>
        <label>1</label>
        <note>catalytic</note>
    </ligand>
</feature>
<dbReference type="InterPro" id="IPR011809">
    <property type="entry name" value="His_9_proposed"/>
</dbReference>
<evidence type="ECO:0000256" key="5">
    <source>
        <dbReference type="ARBA" id="ARBA00021697"/>
    </source>
</evidence>
<dbReference type="GO" id="GO:0000105">
    <property type="term" value="P:L-histidine biosynthetic process"/>
    <property type="evidence" value="ECO:0007669"/>
    <property type="project" value="UniProtKB-UniRule"/>
</dbReference>
<feature type="binding site" evidence="14">
    <location>
        <position position="109"/>
    </location>
    <ligand>
        <name>Mg(2+)</name>
        <dbReference type="ChEBI" id="CHEBI:18420"/>
        <label>1</label>
        <note>catalytic</note>
    </ligand>
</feature>
<keyword evidence="17" id="KW-1185">Reference proteome</keyword>
<sequence>MSDPGPTGRRRYGSGVTSSGATHPDDLTLALALADAADAISLPRFGASDLKVTAKPDLTPVSDADLAVETAIRAILTAQRPDDVVVGEEFGGGAADAPTTGRRWVVDPIDGTKNYVRGVPVWATLIALFDGDDVVVGVVSAPALARRWWAAQGGGAFTRFAGGPVKQISVSGVADLADASLTYSDPKEWQEQGRGPQFAALLDACWRTRGYGDFLPYMLVAEGAADIAAEPELSLWDLAALVPVVREAGGRFTDVDGAAVDQRTVSAMATNGLLHAEVVARLAR</sequence>
<dbReference type="EMBL" id="LT629710">
    <property type="protein sequence ID" value="SDO17982.1"/>
    <property type="molecule type" value="Genomic_DNA"/>
</dbReference>
<dbReference type="FunFam" id="3.30.540.10:FF:000003">
    <property type="entry name" value="Inositol-1-monophosphatase"/>
    <property type="match status" value="1"/>
</dbReference>
<proteinExistence type="inferred from homology"/>
<evidence type="ECO:0000256" key="8">
    <source>
        <dbReference type="ARBA" id="ARBA00022801"/>
    </source>
</evidence>
<gene>
    <name evidence="16" type="ORF">SAMN04515671_0054</name>
</gene>
<dbReference type="PANTHER" id="PTHR43200">
    <property type="entry name" value="PHOSPHATASE"/>
    <property type="match status" value="1"/>
</dbReference>
<dbReference type="GO" id="GO:0004401">
    <property type="term" value="F:histidinol-phosphatase activity"/>
    <property type="evidence" value="ECO:0007669"/>
    <property type="project" value="UniProtKB-UniRule"/>
</dbReference>
<dbReference type="InterPro" id="IPR051090">
    <property type="entry name" value="Inositol_monoP_superfamily"/>
</dbReference>
<dbReference type="STRING" id="1090615.SAMN04515671_0054"/>
<dbReference type="PROSITE" id="PS00629">
    <property type="entry name" value="IMP_1"/>
    <property type="match status" value="1"/>
</dbReference>
<evidence type="ECO:0000313" key="17">
    <source>
        <dbReference type="Proteomes" id="UP000198741"/>
    </source>
</evidence>
<keyword evidence="7 14" id="KW-0479">Metal-binding</keyword>
<dbReference type="Gene3D" id="3.30.540.10">
    <property type="entry name" value="Fructose-1,6-Bisphosphatase, subunit A, domain 1"/>
    <property type="match status" value="1"/>
</dbReference>
<dbReference type="Pfam" id="PF00459">
    <property type="entry name" value="Inositol_P"/>
    <property type="match status" value="1"/>
</dbReference>
<comment type="catalytic activity">
    <reaction evidence="11">
        <text>L-histidinol phosphate + H2O = L-histidinol + phosphate</text>
        <dbReference type="Rhea" id="RHEA:14465"/>
        <dbReference type="ChEBI" id="CHEBI:15377"/>
        <dbReference type="ChEBI" id="CHEBI:43474"/>
        <dbReference type="ChEBI" id="CHEBI:57699"/>
        <dbReference type="ChEBI" id="CHEBI:57980"/>
        <dbReference type="EC" id="3.1.3.15"/>
    </reaction>
</comment>
<keyword evidence="9 14" id="KW-0460">Magnesium</keyword>
<dbReference type="Gene3D" id="3.40.190.80">
    <property type="match status" value="1"/>
</dbReference>
<dbReference type="SUPFAM" id="SSF56655">
    <property type="entry name" value="Carbohydrate phosphatase"/>
    <property type="match status" value="1"/>
</dbReference>
<protein>
    <recommendedName>
        <fullName evidence="5 13">Histidinol-phosphatase</fullName>
        <ecNumber evidence="4 13">3.1.3.15</ecNumber>
    </recommendedName>
</protein>
<comment type="cofactor">
    <cofactor evidence="1 14">
        <name>Mg(2+)</name>
        <dbReference type="ChEBI" id="CHEBI:18420"/>
    </cofactor>
</comment>
<keyword evidence="6" id="KW-0028">Amino-acid biosynthesis</keyword>
<dbReference type="UniPathway" id="UPA00031">
    <property type="reaction ID" value="UER00013"/>
</dbReference>
<organism evidence="16 17">
    <name type="scientific">Nakamurella panacisegetis</name>
    <dbReference type="NCBI Taxonomy" id="1090615"/>
    <lineage>
        <taxon>Bacteria</taxon>
        <taxon>Bacillati</taxon>
        <taxon>Actinomycetota</taxon>
        <taxon>Actinomycetes</taxon>
        <taxon>Nakamurellales</taxon>
        <taxon>Nakamurellaceae</taxon>
        <taxon>Nakamurella</taxon>
    </lineage>
</organism>
<evidence type="ECO:0000256" key="3">
    <source>
        <dbReference type="ARBA" id="ARBA00009759"/>
    </source>
</evidence>
<evidence type="ECO:0000256" key="13">
    <source>
        <dbReference type="NCBIfam" id="TIGR02067"/>
    </source>
</evidence>
<comment type="similarity">
    <text evidence="3">Belongs to the inositol monophosphatase superfamily.</text>
</comment>
<evidence type="ECO:0000256" key="15">
    <source>
        <dbReference type="SAM" id="MobiDB-lite"/>
    </source>
</evidence>
<evidence type="ECO:0000256" key="2">
    <source>
        <dbReference type="ARBA" id="ARBA00004970"/>
    </source>
</evidence>
<name>A0A1H0HFP5_9ACTN</name>
<evidence type="ECO:0000256" key="10">
    <source>
        <dbReference type="ARBA" id="ARBA00023102"/>
    </source>
</evidence>
<keyword evidence="8" id="KW-0378">Hydrolase</keyword>
<evidence type="ECO:0000256" key="6">
    <source>
        <dbReference type="ARBA" id="ARBA00022605"/>
    </source>
</evidence>
<dbReference type="AlphaFoldDB" id="A0A1H0HFP5"/>
<reference evidence="16 17" key="1">
    <citation type="submission" date="2016-10" db="EMBL/GenBank/DDBJ databases">
        <authorList>
            <person name="de Groot N.N."/>
        </authorList>
    </citation>
    <scope>NUCLEOTIDE SEQUENCE [LARGE SCALE GENOMIC DNA]</scope>
    <source>
        <strain evidence="17">P4-7,KCTC 19426,CECT 7604</strain>
    </source>
</reference>
<evidence type="ECO:0000256" key="1">
    <source>
        <dbReference type="ARBA" id="ARBA00001946"/>
    </source>
</evidence>
<dbReference type="PRINTS" id="PR00377">
    <property type="entry name" value="IMPHPHTASES"/>
</dbReference>
<evidence type="ECO:0000313" key="16">
    <source>
        <dbReference type="EMBL" id="SDO17982.1"/>
    </source>
</evidence>
<feature type="binding site" evidence="14">
    <location>
        <position position="237"/>
    </location>
    <ligand>
        <name>Mg(2+)</name>
        <dbReference type="ChEBI" id="CHEBI:18420"/>
        <label>1</label>
        <note>catalytic</note>
    </ligand>
</feature>
<evidence type="ECO:0000256" key="12">
    <source>
        <dbReference type="ARBA" id="ARBA00053547"/>
    </source>
</evidence>
<evidence type="ECO:0000256" key="4">
    <source>
        <dbReference type="ARBA" id="ARBA00013085"/>
    </source>
</evidence>
<keyword evidence="10" id="KW-0368">Histidine biosynthesis</keyword>
<feature type="region of interest" description="Disordered" evidence="15">
    <location>
        <begin position="1"/>
        <end position="21"/>
    </location>
</feature>
<evidence type="ECO:0000256" key="14">
    <source>
        <dbReference type="PIRSR" id="PIRSR600760-2"/>
    </source>
</evidence>
<evidence type="ECO:0000256" key="9">
    <source>
        <dbReference type="ARBA" id="ARBA00022842"/>
    </source>
</evidence>
<comment type="function">
    <text evidence="12">Catalyzes the dephosphorylation of histidinol-phosphate to histidinol, the direct precursor of histidine.</text>
</comment>
<dbReference type="InterPro" id="IPR020583">
    <property type="entry name" value="Inositol_monoP_metal-BS"/>
</dbReference>
<feature type="binding site" evidence="14">
    <location>
        <position position="88"/>
    </location>
    <ligand>
        <name>Mg(2+)</name>
        <dbReference type="ChEBI" id="CHEBI:18420"/>
        <label>1</label>
        <note>catalytic</note>
    </ligand>
</feature>
<dbReference type="EC" id="3.1.3.15" evidence="4 13"/>
<accession>A0A1H0HFP5</accession>
<dbReference type="Proteomes" id="UP000198741">
    <property type="component" value="Chromosome I"/>
</dbReference>
<evidence type="ECO:0000256" key="11">
    <source>
        <dbReference type="ARBA" id="ARBA00049158"/>
    </source>
</evidence>
<dbReference type="OrthoDB" id="9772456at2"/>
<dbReference type="PANTHER" id="PTHR43200:SF6">
    <property type="entry name" value="3'(2'),5'-BISPHOSPHATE NUCLEOTIDASE"/>
    <property type="match status" value="1"/>
</dbReference>
<comment type="pathway">
    <text evidence="2">Amino-acid biosynthesis; L-histidine biosynthesis; L-histidine from 5-phospho-alpha-D-ribose 1-diphosphate: step 8/9.</text>
</comment>
<feature type="binding site" evidence="14">
    <location>
        <position position="110"/>
    </location>
    <ligand>
        <name>Mg(2+)</name>
        <dbReference type="ChEBI" id="CHEBI:18420"/>
        <label>1</label>
        <note>catalytic</note>
    </ligand>
</feature>
<dbReference type="NCBIfam" id="TIGR02067">
    <property type="entry name" value="his_9_HisN"/>
    <property type="match status" value="1"/>
</dbReference>
<dbReference type="GO" id="GO:0046872">
    <property type="term" value="F:metal ion binding"/>
    <property type="evidence" value="ECO:0007669"/>
    <property type="project" value="UniProtKB-KW"/>
</dbReference>